<accession>A0A9Q9RZE9</accession>
<feature type="compositionally biased region" description="Polar residues" evidence="1">
    <location>
        <begin position="12"/>
        <end position="43"/>
    </location>
</feature>
<comment type="caution">
    <text evidence="2">The sequence shown here is derived from an EMBL/GenBank/DDBJ whole genome shotgun (WGS) entry which is preliminary data.</text>
</comment>
<evidence type="ECO:0000313" key="3">
    <source>
        <dbReference type="Proteomes" id="UP000760494"/>
    </source>
</evidence>
<sequence>MSIVMNHIKSFLSGNSMTNSPNQYYSTSEKNANSYQLQTASHNDPTPPPPYSSGPTGDQHTPKPNSSGRRSKATGYLGQRGGMISDFYIVMTETFFWHREK</sequence>
<reference evidence="2" key="1">
    <citation type="submission" date="2019-05" db="EMBL/GenBank/DDBJ databases">
        <authorList>
            <person name="Piombo E."/>
        </authorList>
    </citation>
    <scope>NUCLEOTIDE SEQUENCE</scope>
    <source>
        <strain evidence="2">C2S</strain>
    </source>
</reference>
<proteinExistence type="predicted"/>
<dbReference type="EMBL" id="CABFJX010000396">
    <property type="protein sequence ID" value="VTT79214.1"/>
    <property type="molecule type" value="Genomic_DNA"/>
</dbReference>
<evidence type="ECO:0000313" key="2">
    <source>
        <dbReference type="EMBL" id="VTT79214.1"/>
    </source>
</evidence>
<dbReference type="Proteomes" id="UP000760494">
    <property type="component" value="Unassembled WGS sequence"/>
</dbReference>
<organism evidence="2 3">
    <name type="scientific">Fusarium fujikuroi</name>
    <name type="common">Bakanae and foot rot disease fungus</name>
    <name type="synonym">Gibberella fujikuroi</name>
    <dbReference type="NCBI Taxonomy" id="5127"/>
    <lineage>
        <taxon>Eukaryota</taxon>
        <taxon>Fungi</taxon>
        <taxon>Dikarya</taxon>
        <taxon>Ascomycota</taxon>
        <taxon>Pezizomycotina</taxon>
        <taxon>Sordariomycetes</taxon>
        <taxon>Hypocreomycetidae</taxon>
        <taxon>Hypocreales</taxon>
        <taxon>Nectriaceae</taxon>
        <taxon>Fusarium</taxon>
        <taxon>Fusarium fujikuroi species complex</taxon>
    </lineage>
</organism>
<name>A0A9Q9RZE9_FUSFU</name>
<gene>
    <name evidence="2" type="ORF">C2S_2362</name>
</gene>
<feature type="region of interest" description="Disordered" evidence="1">
    <location>
        <begin position="12"/>
        <end position="78"/>
    </location>
</feature>
<dbReference type="AlphaFoldDB" id="A0A9Q9RZE9"/>
<evidence type="ECO:0000256" key="1">
    <source>
        <dbReference type="SAM" id="MobiDB-lite"/>
    </source>
</evidence>
<protein>
    <submittedName>
        <fullName evidence="2">Uncharacterized protein</fullName>
    </submittedName>
</protein>